<dbReference type="Proteomes" id="UP000577386">
    <property type="component" value="Unassembled WGS sequence"/>
</dbReference>
<reference evidence="1 2" key="1">
    <citation type="submission" date="2020-08" db="EMBL/GenBank/DDBJ databases">
        <title>Sequencing the genomes of 1000 actinobacteria strains.</title>
        <authorList>
            <person name="Klenk H.-P."/>
        </authorList>
    </citation>
    <scope>NUCLEOTIDE SEQUENCE [LARGE SCALE GENOMIC DNA]</scope>
    <source>
        <strain evidence="1 2">DSM 41827</strain>
    </source>
</reference>
<protein>
    <submittedName>
        <fullName evidence="1">Uncharacterized protein</fullName>
    </submittedName>
</protein>
<accession>A0A7W3NRI6</accession>
<keyword evidence="2" id="KW-1185">Reference proteome</keyword>
<dbReference type="GeneID" id="93975838"/>
<evidence type="ECO:0000313" key="2">
    <source>
        <dbReference type="Proteomes" id="UP000577386"/>
    </source>
</evidence>
<dbReference type="EMBL" id="JACJIJ010000002">
    <property type="protein sequence ID" value="MBA9055373.1"/>
    <property type="molecule type" value="Genomic_DNA"/>
</dbReference>
<comment type="caution">
    <text evidence="1">The sequence shown here is derived from an EMBL/GenBank/DDBJ whole genome shotgun (WGS) entry which is preliminary data.</text>
</comment>
<evidence type="ECO:0000313" key="1">
    <source>
        <dbReference type="EMBL" id="MBA9055373.1"/>
    </source>
</evidence>
<name>A0A7W3NRI6_STRMR</name>
<organism evidence="1 2">
    <name type="scientific">Streptomyces murinus</name>
    <dbReference type="NCBI Taxonomy" id="33900"/>
    <lineage>
        <taxon>Bacteria</taxon>
        <taxon>Bacillati</taxon>
        <taxon>Actinomycetota</taxon>
        <taxon>Actinomycetes</taxon>
        <taxon>Kitasatosporales</taxon>
        <taxon>Streptomycetaceae</taxon>
        <taxon>Streptomyces</taxon>
    </lineage>
</organism>
<gene>
    <name evidence="1" type="ORF">HDA42_004551</name>
</gene>
<sequence>MQVAAGAAGTAWVKRHSDQETGVADATGLDAVGARFREDARSWSGDKDEVTMFGGSELCRVVVRDQKPHTSALSLRFGASNFPFESPFGAKSGVYGDETGRTLGPDAPRGQETGILLHGSLTDTLTGATTPEDHQKYLLHAAGVVAKEFGCGNRPVVPSGP</sequence>
<dbReference type="RefSeq" id="WP_182776450.1">
    <property type="nucleotide sequence ID" value="NZ_BAAAHW010000003.1"/>
</dbReference>
<proteinExistence type="predicted"/>
<dbReference type="AlphaFoldDB" id="A0A7W3NRI6"/>